<keyword evidence="7 12" id="KW-0406">Ion transport</keyword>
<keyword evidence="3" id="KW-0997">Cell inner membrane</keyword>
<keyword evidence="12" id="KW-0813">Transport</keyword>
<dbReference type="eggNOG" id="COG0239">
    <property type="taxonomic scope" value="Bacteria"/>
</dbReference>
<evidence type="ECO:0000256" key="4">
    <source>
        <dbReference type="ARBA" id="ARBA00022692"/>
    </source>
</evidence>
<evidence type="ECO:0000256" key="3">
    <source>
        <dbReference type="ARBA" id="ARBA00022519"/>
    </source>
</evidence>
<reference evidence="13 14" key="1">
    <citation type="journal article" date="2012" name="J. Bacteriol.">
        <title>Genome Sequence of Gallaecimonas xiamenensis Type Strain 3-C-1.</title>
        <authorList>
            <person name="Lai Q."/>
            <person name="Wang L."/>
            <person name="Wang W."/>
            <person name="Shao Z."/>
        </authorList>
    </citation>
    <scope>NUCLEOTIDE SEQUENCE [LARGE SCALE GENOMIC DNA]</scope>
    <source>
        <strain evidence="13 14">3-C-1</strain>
    </source>
</reference>
<dbReference type="EMBL" id="AMRI01000047">
    <property type="protein sequence ID" value="EKE67234.1"/>
    <property type="molecule type" value="Genomic_DNA"/>
</dbReference>
<dbReference type="PANTHER" id="PTHR28259:SF1">
    <property type="entry name" value="FLUORIDE EXPORT PROTEIN 1-RELATED"/>
    <property type="match status" value="1"/>
</dbReference>
<proteinExistence type="inferred from homology"/>
<feature type="binding site" evidence="12">
    <location>
        <position position="78"/>
    </location>
    <ligand>
        <name>Na(+)</name>
        <dbReference type="ChEBI" id="CHEBI:29101"/>
        <note>structural</note>
    </ligand>
</feature>
<evidence type="ECO:0000256" key="10">
    <source>
        <dbReference type="ARBA" id="ARBA00035120"/>
    </source>
</evidence>
<dbReference type="GO" id="GO:0062054">
    <property type="term" value="F:fluoride channel activity"/>
    <property type="evidence" value="ECO:0007669"/>
    <property type="project" value="UniProtKB-UniRule"/>
</dbReference>
<feature type="transmembrane region" description="Helical" evidence="12">
    <location>
        <begin position="68"/>
        <end position="91"/>
    </location>
</feature>
<keyword evidence="2 12" id="KW-1003">Cell membrane</keyword>
<comment type="catalytic activity">
    <reaction evidence="11">
        <text>fluoride(in) = fluoride(out)</text>
        <dbReference type="Rhea" id="RHEA:76159"/>
        <dbReference type="ChEBI" id="CHEBI:17051"/>
    </reaction>
    <physiologicalReaction direction="left-to-right" evidence="11">
        <dbReference type="Rhea" id="RHEA:76160"/>
    </physiologicalReaction>
</comment>
<organism evidence="13 14">
    <name type="scientific">Gallaecimonas xiamenensis 3-C-1</name>
    <dbReference type="NCBI Taxonomy" id="745411"/>
    <lineage>
        <taxon>Bacteria</taxon>
        <taxon>Pseudomonadati</taxon>
        <taxon>Pseudomonadota</taxon>
        <taxon>Gammaproteobacteria</taxon>
        <taxon>Enterobacterales</taxon>
        <taxon>Gallaecimonadaceae</taxon>
        <taxon>Gallaecimonas</taxon>
    </lineage>
</organism>
<evidence type="ECO:0000256" key="9">
    <source>
        <dbReference type="ARBA" id="ARBA00023303"/>
    </source>
</evidence>
<comment type="subcellular location">
    <subcellularLocation>
        <location evidence="1 12">Cell membrane</location>
        <topology evidence="1 12">Multi-pass membrane protein</topology>
    </subcellularLocation>
</comment>
<evidence type="ECO:0000256" key="5">
    <source>
        <dbReference type="ARBA" id="ARBA00022989"/>
    </source>
</evidence>
<evidence type="ECO:0000256" key="2">
    <source>
        <dbReference type="ARBA" id="ARBA00022475"/>
    </source>
</evidence>
<keyword evidence="14" id="KW-1185">Reference proteome</keyword>
<comment type="similarity">
    <text evidence="10 12">Belongs to the fluoride channel Fluc/FEX (TC 1.A.43) family.</text>
</comment>
<dbReference type="GO" id="GO:0005886">
    <property type="term" value="C:plasma membrane"/>
    <property type="evidence" value="ECO:0007669"/>
    <property type="project" value="UniProtKB-SubCell"/>
</dbReference>
<dbReference type="NCBIfam" id="NF010796">
    <property type="entry name" value="PRK14200.1"/>
    <property type="match status" value="1"/>
</dbReference>
<dbReference type="PATRIC" id="fig|745411.4.peg.3721"/>
<evidence type="ECO:0000313" key="14">
    <source>
        <dbReference type="Proteomes" id="UP000006755"/>
    </source>
</evidence>
<dbReference type="Pfam" id="PF02537">
    <property type="entry name" value="CRCB"/>
    <property type="match status" value="1"/>
</dbReference>
<protein>
    <recommendedName>
        <fullName evidence="12">Fluoride-specific ion channel FluC</fullName>
    </recommendedName>
</protein>
<keyword evidence="8 12" id="KW-0472">Membrane</keyword>
<evidence type="ECO:0000256" key="1">
    <source>
        <dbReference type="ARBA" id="ARBA00004651"/>
    </source>
</evidence>
<evidence type="ECO:0000256" key="6">
    <source>
        <dbReference type="ARBA" id="ARBA00023053"/>
    </source>
</evidence>
<feature type="transmembrane region" description="Helical" evidence="12">
    <location>
        <begin position="7"/>
        <end position="29"/>
    </location>
</feature>
<dbReference type="PANTHER" id="PTHR28259">
    <property type="entry name" value="FLUORIDE EXPORT PROTEIN 1-RELATED"/>
    <property type="match status" value="1"/>
</dbReference>
<evidence type="ECO:0000256" key="12">
    <source>
        <dbReference type="HAMAP-Rule" id="MF_00454"/>
    </source>
</evidence>
<sequence>MQGLLFVAMGGAVGAMLRFGISEFCVWLLGRGFPYGTLLVNTLGSFLMGILMGLVFAGHIDAHPWRQLIGLGFLGALTTYSTFAMDNVLLLQQGDFLKAGLNIFLNVSLTILLALAGMALVRQNL</sequence>
<feature type="binding site" evidence="12">
    <location>
        <position position="75"/>
    </location>
    <ligand>
        <name>Na(+)</name>
        <dbReference type="ChEBI" id="CHEBI:29101"/>
        <note>structural</note>
    </ligand>
</feature>
<dbReference type="GO" id="GO:0046872">
    <property type="term" value="F:metal ion binding"/>
    <property type="evidence" value="ECO:0007669"/>
    <property type="project" value="UniProtKB-KW"/>
</dbReference>
<evidence type="ECO:0000313" key="13">
    <source>
        <dbReference type="EMBL" id="EKE67234.1"/>
    </source>
</evidence>
<comment type="caution">
    <text evidence="13">The sequence shown here is derived from an EMBL/GenBank/DDBJ whole genome shotgun (WGS) entry which is preliminary data.</text>
</comment>
<comment type="function">
    <text evidence="12">Fluoride-specific ion channel. Important for reducing fluoride concentration in the cell, thus reducing its toxicity.</text>
</comment>
<dbReference type="AlphaFoldDB" id="K2J9U6"/>
<dbReference type="RefSeq" id="WP_008486844.1">
    <property type="nucleotide sequence ID" value="NZ_AMRI01000047.1"/>
</dbReference>
<dbReference type="Proteomes" id="UP000006755">
    <property type="component" value="Unassembled WGS sequence"/>
</dbReference>
<feature type="transmembrane region" description="Helical" evidence="12">
    <location>
        <begin position="103"/>
        <end position="121"/>
    </location>
</feature>
<accession>K2J9U6</accession>
<keyword evidence="4 12" id="KW-0812">Transmembrane</keyword>
<dbReference type="NCBIfam" id="TIGR00494">
    <property type="entry name" value="crcB"/>
    <property type="match status" value="1"/>
</dbReference>
<feature type="transmembrane region" description="Helical" evidence="12">
    <location>
        <begin position="35"/>
        <end position="56"/>
    </location>
</feature>
<dbReference type="InterPro" id="IPR003691">
    <property type="entry name" value="FluC"/>
</dbReference>
<dbReference type="GO" id="GO:0140114">
    <property type="term" value="P:cellular detoxification of fluoride"/>
    <property type="evidence" value="ECO:0007669"/>
    <property type="project" value="UniProtKB-UniRule"/>
</dbReference>
<keyword evidence="12" id="KW-0479">Metal-binding</keyword>
<evidence type="ECO:0000256" key="11">
    <source>
        <dbReference type="ARBA" id="ARBA00035585"/>
    </source>
</evidence>
<evidence type="ECO:0000256" key="7">
    <source>
        <dbReference type="ARBA" id="ARBA00023065"/>
    </source>
</evidence>
<comment type="activity regulation">
    <text evidence="12">Na(+) is not transported, but it plays an essential structural role and its presence is essential for fluoride channel function.</text>
</comment>
<dbReference type="HAMAP" id="MF_00454">
    <property type="entry name" value="FluC"/>
    <property type="match status" value="1"/>
</dbReference>
<keyword evidence="6 12" id="KW-0915">Sodium</keyword>
<gene>
    <name evidence="12" type="primary">fluC</name>
    <name evidence="12" type="synonym">crcB</name>
    <name evidence="13" type="ORF">B3C1_18994</name>
</gene>
<keyword evidence="5 12" id="KW-1133">Transmembrane helix</keyword>
<dbReference type="OrthoDB" id="9806299at2"/>
<evidence type="ECO:0000256" key="8">
    <source>
        <dbReference type="ARBA" id="ARBA00023136"/>
    </source>
</evidence>
<keyword evidence="9 12" id="KW-0407">Ion channel</keyword>
<name>K2J9U6_9GAMM</name>